<accession>A0A858R7A5</accession>
<feature type="transmembrane region" description="Helical" evidence="8">
    <location>
        <begin position="166"/>
        <end position="186"/>
    </location>
</feature>
<feature type="region of interest" description="Disordered" evidence="9">
    <location>
        <begin position="1"/>
        <end position="43"/>
    </location>
</feature>
<reference evidence="11" key="1">
    <citation type="submission" date="2020-04" db="EMBL/GenBank/DDBJ databases">
        <title>A desert anoxygenic phototrophic bacterium fixes CO2 using RubisCO under aerobic conditions.</title>
        <authorList>
            <person name="Tang K."/>
        </authorList>
    </citation>
    <scope>NUCLEOTIDE SEQUENCE [LARGE SCALE GENOMIC DNA]</scope>
    <source>
        <strain evidence="11">MIMtkB3</strain>
    </source>
</reference>
<dbReference type="GO" id="GO:0005886">
    <property type="term" value="C:plasma membrane"/>
    <property type="evidence" value="ECO:0007669"/>
    <property type="project" value="UniProtKB-SubCell"/>
</dbReference>
<evidence type="ECO:0000313" key="12">
    <source>
        <dbReference type="Proteomes" id="UP000501891"/>
    </source>
</evidence>
<name>A0A858R7A5_9PROT</name>
<proteinExistence type="inferred from homology"/>
<sequence>MAAISNPVPGGSRNSAGLVPPEPVEPVTSGQAPGGAGAAEPGPRGSGLGLLSRFRPGRGVVMAIPYGWLLLFFLIPFLIVLKISLSEAQLAIPPFTPLTETLAEEGRTVITLFWDNYRRLTGDDLYIIAYLNSLWIAFVSTIFCLLIGYPVAYAIAKADPRWRAPLLMLIILPFWTSFLIRVYAWIGILSDTGLLNNFLMMLGIIDSPLRILYTPTATYIGITYSYLPFMILPLYATLEKMDNTLLEAAADLGCPPWKAFLTITLPLSIPGMLAGSLLVFIPATGEFVIPELLGGPDTLMIGRVLWSEFFNNRDWPVASAVAIALLLFLVVPIMLFQNVQGRQQEAGRG</sequence>
<evidence type="ECO:0000313" key="11">
    <source>
        <dbReference type="EMBL" id="QJE73073.1"/>
    </source>
</evidence>
<keyword evidence="6 8" id="KW-1133">Transmembrane helix</keyword>
<dbReference type="EMBL" id="CP051775">
    <property type="protein sequence ID" value="QJE73073.1"/>
    <property type="molecule type" value="Genomic_DNA"/>
</dbReference>
<keyword evidence="4" id="KW-1003">Cell membrane</keyword>
<dbReference type="SUPFAM" id="SSF161098">
    <property type="entry name" value="MetI-like"/>
    <property type="match status" value="1"/>
</dbReference>
<feature type="transmembrane region" description="Helical" evidence="8">
    <location>
        <begin position="315"/>
        <end position="336"/>
    </location>
</feature>
<evidence type="ECO:0000256" key="3">
    <source>
        <dbReference type="ARBA" id="ARBA00022448"/>
    </source>
</evidence>
<feature type="transmembrane region" description="Helical" evidence="8">
    <location>
        <begin position="259"/>
        <end position="283"/>
    </location>
</feature>
<evidence type="ECO:0000256" key="1">
    <source>
        <dbReference type="ARBA" id="ARBA00004651"/>
    </source>
</evidence>
<evidence type="ECO:0000256" key="6">
    <source>
        <dbReference type="ARBA" id="ARBA00022989"/>
    </source>
</evidence>
<keyword evidence="7 8" id="KW-0472">Membrane</keyword>
<evidence type="ECO:0000256" key="5">
    <source>
        <dbReference type="ARBA" id="ARBA00022692"/>
    </source>
</evidence>
<feature type="transmembrane region" description="Helical" evidence="8">
    <location>
        <begin position="127"/>
        <end position="154"/>
    </location>
</feature>
<dbReference type="InterPro" id="IPR035906">
    <property type="entry name" value="MetI-like_sf"/>
</dbReference>
<dbReference type="GO" id="GO:0055085">
    <property type="term" value="P:transmembrane transport"/>
    <property type="evidence" value="ECO:0007669"/>
    <property type="project" value="InterPro"/>
</dbReference>
<organism evidence="11 12">
    <name type="scientific">Aerophototrophica crusticola</name>
    <dbReference type="NCBI Taxonomy" id="1709002"/>
    <lineage>
        <taxon>Bacteria</taxon>
        <taxon>Pseudomonadati</taxon>
        <taxon>Pseudomonadota</taxon>
        <taxon>Alphaproteobacteria</taxon>
        <taxon>Rhodospirillales</taxon>
        <taxon>Rhodospirillaceae</taxon>
        <taxon>Aerophototrophica</taxon>
    </lineage>
</organism>
<dbReference type="Proteomes" id="UP000501891">
    <property type="component" value="Chromosome"/>
</dbReference>
<feature type="transmembrane region" description="Helical" evidence="8">
    <location>
        <begin position="60"/>
        <end position="81"/>
    </location>
</feature>
<feature type="domain" description="ABC transmembrane type-1" evidence="10">
    <location>
        <begin position="130"/>
        <end position="336"/>
    </location>
</feature>
<keyword evidence="3 8" id="KW-0813">Transport</keyword>
<evidence type="ECO:0000256" key="9">
    <source>
        <dbReference type="SAM" id="MobiDB-lite"/>
    </source>
</evidence>
<dbReference type="Pfam" id="PF00528">
    <property type="entry name" value="BPD_transp_1"/>
    <property type="match status" value="1"/>
</dbReference>
<keyword evidence="5 8" id="KW-0812">Transmembrane</keyword>
<comment type="subcellular location">
    <subcellularLocation>
        <location evidence="1 8">Cell membrane</location>
        <topology evidence="1 8">Multi-pass membrane protein</topology>
    </subcellularLocation>
</comment>
<dbReference type="Gene3D" id="1.10.3720.10">
    <property type="entry name" value="MetI-like"/>
    <property type="match status" value="1"/>
</dbReference>
<evidence type="ECO:0000256" key="2">
    <source>
        <dbReference type="ARBA" id="ARBA00007069"/>
    </source>
</evidence>
<evidence type="ECO:0000256" key="7">
    <source>
        <dbReference type="ARBA" id="ARBA00023136"/>
    </source>
</evidence>
<dbReference type="CDD" id="cd06261">
    <property type="entry name" value="TM_PBP2"/>
    <property type="match status" value="1"/>
</dbReference>
<evidence type="ECO:0000256" key="8">
    <source>
        <dbReference type="RuleBase" id="RU363032"/>
    </source>
</evidence>
<keyword evidence="12" id="KW-1185">Reference proteome</keyword>
<dbReference type="AlphaFoldDB" id="A0A858R7A5"/>
<dbReference type="PANTHER" id="PTHR42929">
    <property type="entry name" value="INNER MEMBRANE ABC TRANSPORTER PERMEASE PROTEIN YDCU-RELATED-RELATED"/>
    <property type="match status" value="1"/>
</dbReference>
<protein>
    <submittedName>
        <fullName evidence="11">ABC transporter permease subunit</fullName>
    </submittedName>
</protein>
<gene>
    <name evidence="11" type="ORF">HHL28_08235</name>
</gene>
<dbReference type="InterPro" id="IPR000515">
    <property type="entry name" value="MetI-like"/>
</dbReference>
<comment type="similarity">
    <text evidence="2">Belongs to the binding-protein-dependent transport system permease family. CysTW subfamily.</text>
</comment>
<dbReference type="KEGG" id="acru:HHL28_08235"/>
<feature type="transmembrane region" description="Helical" evidence="8">
    <location>
        <begin position="217"/>
        <end position="238"/>
    </location>
</feature>
<dbReference type="PANTHER" id="PTHR42929:SF3">
    <property type="entry name" value="PUTRESCINE TRANSPORT SYSTEM PERMEASE PROTEIN POTH"/>
    <property type="match status" value="1"/>
</dbReference>
<evidence type="ECO:0000256" key="4">
    <source>
        <dbReference type="ARBA" id="ARBA00022475"/>
    </source>
</evidence>
<dbReference type="PROSITE" id="PS50928">
    <property type="entry name" value="ABC_TM1"/>
    <property type="match status" value="1"/>
</dbReference>
<evidence type="ECO:0000259" key="10">
    <source>
        <dbReference type="PROSITE" id="PS50928"/>
    </source>
</evidence>